<dbReference type="EMBL" id="LXQA010175904">
    <property type="protein sequence ID" value="MCI29935.1"/>
    <property type="molecule type" value="Genomic_DNA"/>
</dbReference>
<feature type="non-terminal residue" evidence="1">
    <location>
        <position position="108"/>
    </location>
</feature>
<dbReference type="AlphaFoldDB" id="A0A392R303"/>
<reference evidence="1 2" key="1">
    <citation type="journal article" date="2018" name="Front. Plant Sci.">
        <title>Red Clover (Trifolium pratense) and Zigzag Clover (T. medium) - A Picture of Genomic Similarities and Differences.</title>
        <authorList>
            <person name="Dluhosova J."/>
            <person name="Istvanek J."/>
            <person name="Nedelnik J."/>
            <person name="Repkova J."/>
        </authorList>
    </citation>
    <scope>NUCLEOTIDE SEQUENCE [LARGE SCALE GENOMIC DNA]</scope>
    <source>
        <strain evidence="2">cv. 10/8</strain>
        <tissue evidence="1">Leaf</tissue>
    </source>
</reference>
<evidence type="ECO:0000313" key="1">
    <source>
        <dbReference type="EMBL" id="MCI29935.1"/>
    </source>
</evidence>
<organism evidence="1 2">
    <name type="scientific">Trifolium medium</name>
    <dbReference type="NCBI Taxonomy" id="97028"/>
    <lineage>
        <taxon>Eukaryota</taxon>
        <taxon>Viridiplantae</taxon>
        <taxon>Streptophyta</taxon>
        <taxon>Embryophyta</taxon>
        <taxon>Tracheophyta</taxon>
        <taxon>Spermatophyta</taxon>
        <taxon>Magnoliopsida</taxon>
        <taxon>eudicotyledons</taxon>
        <taxon>Gunneridae</taxon>
        <taxon>Pentapetalae</taxon>
        <taxon>rosids</taxon>
        <taxon>fabids</taxon>
        <taxon>Fabales</taxon>
        <taxon>Fabaceae</taxon>
        <taxon>Papilionoideae</taxon>
        <taxon>50 kb inversion clade</taxon>
        <taxon>NPAAA clade</taxon>
        <taxon>Hologalegina</taxon>
        <taxon>IRL clade</taxon>
        <taxon>Trifolieae</taxon>
        <taxon>Trifolium</taxon>
    </lineage>
</organism>
<name>A0A392R303_9FABA</name>
<proteinExistence type="predicted"/>
<keyword evidence="2" id="KW-1185">Reference proteome</keyword>
<protein>
    <submittedName>
        <fullName evidence="1">Uncharacterized protein</fullName>
    </submittedName>
</protein>
<comment type="caution">
    <text evidence="1">The sequence shown here is derived from an EMBL/GenBank/DDBJ whole genome shotgun (WGS) entry which is preliminary data.</text>
</comment>
<sequence length="108" mass="12066">MFKLVTGKKIITIKKEDVNMQYVPKKKDSAFHSISAEVVKVIGTHEGKKQNEEHEGQLVVQHSTSFSMTLNNIQDEIVLGDLQIEDLVLQEETTDDVAGATVINQDLD</sequence>
<dbReference type="Proteomes" id="UP000265520">
    <property type="component" value="Unassembled WGS sequence"/>
</dbReference>
<evidence type="ECO:0000313" key="2">
    <source>
        <dbReference type="Proteomes" id="UP000265520"/>
    </source>
</evidence>
<accession>A0A392R303</accession>